<evidence type="ECO:0000256" key="14">
    <source>
        <dbReference type="ARBA" id="ARBA00048988"/>
    </source>
</evidence>
<dbReference type="Proteomes" id="UP000050277">
    <property type="component" value="Unassembled WGS sequence"/>
</dbReference>
<dbReference type="InterPro" id="IPR045562">
    <property type="entry name" value="RecG_dom3_C"/>
</dbReference>
<evidence type="ECO:0000256" key="15">
    <source>
        <dbReference type="RuleBase" id="RU363016"/>
    </source>
</evidence>
<keyword evidence="3 15" id="KW-0547">Nucleotide-binding</keyword>
<dbReference type="InterPro" id="IPR047112">
    <property type="entry name" value="RecG/Mfd"/>
</dbReference>
<dbReference type="CDD" id="cd17992">
    <property type="entry name" value="DEXHc_RecG"/>
    <property type="match status" value="1"/>
</dbReference>
<evidence type="ECO:0000256" key="2">
    <source>
        <dbReference type="ARBA" id="ARBA00017846"/>
    </source>
</evidence>
<evidence type="ECO:0000256" key="9">
    <source>
        <dbReference type="ARBA" id="ARBA00023172"/>
    </source>
</evidence>
<dbReference type="Gene3D" id="3.40.50.300">
    <property type="entry name" value="P-loop containing nucleotide triphosphate hydrolases"/>
    <property type="match status" value="2"/>
</dbReference>
<evidence type="ECO:0000256" key="6">
    <source>
        <dbReference type="ARBA" id="ARBA00022806"/>
    </source>
</evidence>
<dbReference type="PROSITE" id="PS51192">
    <property type="entry name" value="HELICASE_ATP_BIND_1"/>
    <property type="match status" value="1"/>
</dbReference>
<dbReference type="AlphaFoldDB" id="A0A0P6YAB7"/>
<evidence type="ECO:0000256" key="1">
    <source>
        <dbReference type="ARBA" id="ARBA00007504"/>
    </source>
</evidence>
<dbReference type="GO" id="GO:0006281">
    <property type="term" value="P:DNA repair"/>
    <property type="evidence" value="ECO:0007669"/>
    <property type="project" value="UniProtKB-UniRule"/>
</dbReference>
<sequence length="827" mass="92169">MAMQANQYIIDLGKTLAAEEKAGCDDTATPEGISVFLREWQLQHPQALHEPVVQGVLDALDGYSDLGYAEREARLSVALDRLRNLFRKQPKAPSEPVGAVPPLDTLLKNLAGIGPSTARSFAKLGVHTLEDLLYHVPHRYDDFSKRKQICDLVVGETDTVIVTVDAIKSFNAKGRQGVEITVGDDTGVLKASWFRGTWMAKQFREGMRIVLSGKVSMFREMKSMSNPQWEPFVEDDLVHTGRLVPVHPLTKGLQDRNARQVIKRVVDVLTPTLPDPLPIELRERASLLPLGVAVSQIHFPDSWAMVQRARQRLGFDEFLYIQLGVLQRKRLYQGVQGQPIPFNQAIHDAYLASLPFALTNAQARTFTEICRDLERPVPMTRLVQGDVGSGKTAVAAAALVQAVAAGFQGAMMAPTEILAEQHYRGLKKLLANVKIPGRETPTNGDWRSDLDQEKRNRLAQIKQLLMLADEPEPEPGGIRVALLTGSLKARQRREALKLIADGEVDIIIGTHSLIQANVDYQALGLAVVDEQHRFGVEQREALKRKGFNPHLLVMTATPIPRSLALTIYGDLDVSVIDERPPGRQPIRTKWISSGERSKAYKHMRKEIADGRQAFVICPLVEESEKLEDVKSAIVEQEHLQHEIFPELKVGLIHGRMTASEKDTIMAQFRDREFDILVATAVVEVGIDIPNATTIMIEGAERFGLAQLHQFRGRVGRGSHQSFCILVSDKEDNDVTVARLSSMEESEDGFRLAEVDLELRGPGEFFGIRQSGTPDLKVAQLTDTRLLHAARIEAERILKIDPELELPEHAKVREKLQAFWAGMETQSN</sequence>
<keyword evidence="19" id="KW-1185">Reference proteome</keyword>
<evidence type="ECO:0000256" key="8">
    <source>
        <dbReference type="ARBA" id="ARBA00023125"/>
    </source>
</evidence>
<dbReference type="PANTHER" id="PTHR47964">
    <property type="entry name" value="ATP-DEPENDENT DNA HELICASE HOMOLOG RECG, CHLOROPLASTIC"/>
    <property type="match status" value="1"/>
</dbReference>
<organism evidence="18 19">
    <name type="scientific">Herpetosiphon geysericola</name>
    <dbReference type="NCBI Taxonomy" id="70996"/>
    <lineage>
        <taxon>Bacteria</taxon>
        <taxon>Bacillati</taxon>
        <taxon>Chloroflexota</taxon>
        <taxon>Chloroflexia</taxon>
        <taxon>Herpetosiphonales</taxon>
        <taxon>Herpetosiphonaceae</taxon>
        <taxon>Herpetosiphon</taxon>
    </lineage>
</organism>
<dbReference type="GO" id="GO:0016887">
    <property type="term" value="F:ATP hydrolysis activity"/>
    <property type="evidence" value="ECO:0007669"/>
    <property type="project" value="RHEA"/>
</dbReference>
<dbReference type="InterPro" id="IPR001650">
    <property type="entry name" value="Helicase_C-like"/>
</dbReference>
<dbReference type="Pfam" id="PF19833">
    <property type="entry name" value="RecG_dom3_C"/>
    <property type="match status" value="1"/>
</dbReference>
<dbReference type="InterPro" id="IPR012340">
    <property type="entry name" value="NA-bd_OB-fold"/>
</dbReference>
<dbReference type="InterPro" id="IPR014001">
    <property type="entry name" value="Helicase_ATP-bd"/>
</dbReference>
<keyword evidence="8" id="KW-0238">DNA-binding</keyword>
<dbReference type="PATRIC" id="fig|70996.4.peg.3439"/>
<dbReference type="STRING" id="70996.SE18_14055"/>
<dbReference type="EMBL" id="LGKP01000022">
    <property type="protein sequence ID" value="KPL86251.1"/>
    <property type="molecule type" value="Genomic_DNA"/>
</dbReference>
<comment type="caution">
    <text evidence="18">The sequence shown here is derived from an EMBL/GenBank/DDBJ whole genome shotgun (WGS) entry which is preliminary data.</text>
</comment>
<evidence type="ECO:0000256" key="3">
    <source>
        <dbReference type="ARBA" id="ARBA00022741"/>
    </source>
</evidence>
<comment type="catalytic activity">
    <reaction evidence="12 15">
        <text>Couples ATP hydrolysis with the unwinding of duplex DNA by translocating in the 3'-5' direction.</text>
        <dbReference type="EC" id="5.6.2.4"/>
    </reaction>
</comment>
<evidence type="ECO:0000259" key="17">
    <source>
        <dbReference type="PROSITE" id="PS51194"/>
    </source>
</evidence>
<dbReference type="CDD" id="cd04488">
    <property type="entry name" value="RecG_wedge_OBF"/>
    <property type="match status" value="1"/>
</dbReference>
<keyword evidence="5 15" id="KW-0378">Hydrolase</keyword>
<name>A0A0P6YAB7_9CHLR</name>
<keyword evidence="4 15" id="KW-0227">DNA damage</keyword>
<keyword evidence="11" id="KW-0413">Isomerase</keyword>
<dbReference type="InterPro" id="IPR033454">
    <property type="entry name" value="RecG_wedge"/>
</dbReference>
<dbReference type="SUPFAM" id="SSF50249">
    <property type="entry name" value="Nucleic acid-binding proteins"/>
    <property type="match status" value="1"/>
</dbReference>
<dbReference type="GO" id="GO:0043138">
    <property type="term" value="F:3'-5' DNA helicase activity"/>
    <property type="evidence" value="ECO:0007669"/>
    <property type="project" value="UniProtKB-EC"/>
</dbReference>
<dbReference type="InterPro" id="IPR004609">
    <property type="entry name" value="ATP-dep_DNA_helicase_RecG"/>
</dbReference>
<keyword evidence="9 15" id="KW-0233">DNA recombination</keyword>
<dbReference type="EC" id="5.6.2.4" evidence="13 15"/>
<dbReference type="SMART" id="SM00490">
    <property type="entry name" value="HELICc"/>
    <property type="match status" value="1"/>
</dbReference>
<dbReference type="GO" id="GO:0003677">
    <property type="term" value="F:DNA binding"/>
    <property type="evidence" value="ECO:0007669"/>
    <property type="project" value="UniProtKB-KW"/>
</dbReference>
<dbReference type="InterPro" id="IPR027417">
    <property type="entry name" value="P-loop_NTPase"/>
</dbReference>
<comment type="similarity">
    <text evidence="1 15">Belongs to the helicase family. RecG subfamily.</text>
</comment>
<dbReference type="SMART" id="SM00487">
    <property type="entry name" value="DEXDc"/>
    <property type="match status" value="1"/>
</dbReference>
<evidence type="ECO:0000313" key="18">
    <source>
        <dbReference type="EMBL" id="KPL86251.1"/>
    </source>
</evidence>
<feature type="domain" description="Helicase ATP-binding" evidence="16">
    <location>
        <begin position="372"/>
        <end position="576"/>
    </location>
</feature>
<evidence type="ECO:0000256" key="4">
    <source>
        <dbReference type="ARBA" id="ARBA00022763"/>
    </source>
</evidence>
<dbReference type="Gene3D" id="2.40.50.140">
    <property type="entry name" value="Nucleic acid-binding proteins"/>
    <property type="match status" value="1"/>
</dbReference>
<keyword evidence="10 15" id="KW-0234">DNA repair</keyword>
<dbReference type="SUPFAM" id="SSF52540">
    <property type="entry name" value="P-loop containing nucleoside triphosphate hydrolases"/>
    <property type="match status" value="2"/>
</dbReference>
<dbReference type="InterPro" id="IPR011545">
    <property type="entry name" value="DEAD/DEAH_box_helicase_dom"/>
</dbReference>
<protein>
    <recommendedName>
        <fullName evidence="2 15">ATP-dependent DNA helicase RecG</fullName>
        <ecNumber evidence="13 15">5.6.2.4</ecNumber>
    </recommendedName>
</protein>
<dbReference type="Pfam" id="PF00270">
    <property type="entry name" value="DEAD"/>
    <property type="match status" value="2"/>
</dbReference>
<dbReference type="NCBIfam" id="TIGR00643">
    <property type="entry name" value="recG"/>
    <property type="match status" value="1"/>
</dbReference>
<keyword evidence="6 15" id="KW-0347">Helicase</keyword>
<dbReference type="PROSITE" id="PS51194">
    <property type="entry name" value="HELICASE_CTER"/>
    <property type="match status" value="1"/>
</dbReference>
<evidence type="ECO:0000256" key="12">
    <source>
        <dbReference type="ARBA" id="ARBA00034617"/>
    </source>
</evidence>
<evidence type="ECO:0000256" key="11">
    <source>
        <dbReference type="ARBA" id="ARBA00023235"/>
    </source>
</evidence>
<evidence type="ECO:0000313" key="19">
    <source>
        <dbReference type="Proteomes" id="UP000050277"/>
    </source>
</evidence>
<comment type="catalytic activity">
    <reaction evidence="14 15">
        <text>ATP + H2O = ADP + phosphate + H(+)</text>
        <dbReference type="Rhea" id="RHEA:13065"/>
        <dbReference type="ChEBI" id="CHEBI:15377"/>
        <dbReference type="ChEBI" id="CHEBI:15378"/>
        <dbReference type="ChEBI" id="CHEBI:30616"/>
        <dbReference type="ChEBI" id="CHEBI:43474"/>
        <dbReference type="ChEBI" id="CHEBI:456216"/>
        <dbReference type="EC" id="5.6.2.4"/>
    </reaction>
</comment>
<proteinExistence type="inferred from homology"/>
<accession>A0A0P6YAB7</accession>
<dbReference type="GO" id="GO:0006310">
    <property type="term" value="P:DNA recombination"/>
    <property type="evidence" value="ECO:0007669"/>
    <property type="project" value="UniProtKB-UniRule"/>
</dbReference>
<gene>
    <name evidence="18" type="ORF">SE18_14055</name>
</gene>
<dbReference type="Pfam" id="PF00271">
    <property type="entry name" value="Helicase_C"/>
    <property type="match status" value="1"/>
</dbReference>
<feature type="domain" description="Helicase C-terminal" evidence="17">
    <location>
        <begin position="595"/>
        <end position="762"/>
    </location>
</feature>
<keyword evidence="7 15" id="KW-0067">ATP-binding</keyword>
<dbReference type="PANTHER" id="PTHR47964:SF1">
    <property type="entry name" value="ATP-DEPENDENT DNA HELICASE HOMOLOG RECG, CHLOROPLASTIC"/>
    <property type="match status" value="1"/>
</dbReference>
<comment type="function">
    <text evidence="15">Plays a critical role in recombination and DNA repair. Helps process Holliday junction intermediates to mature products by catalyzing branch migration. Has replication fork regression activity, unwinds stalled or blocked replication forks to make a HJ that can be resolved. Has a DNA unwinding activity characteristic of a DNA helicase with 3'-5' polarity.</text>
</comment>
<dbReference type="NCBIfam" id="NF008168">
    <property type="entry name" value="PRK10917.2-2"/>
    <property type="match status" value="1"/>
</dbReference>
<evidence type="ECO:0000259" key="16">
    <source>
        <dbReference type="PROSITE" id="PS51192"/>
    </source>
</evidence>
<evidence type="ECO:0000256" key="5">
    <source>
        <dbReference type="ARBA" id="ARBA00022801"/>
    </source>
</evidence>
<dbReference type="GO" id="GO:0005524">
    <property type="term" value="F:ATP binding"/>
    <property type="evidence" value="ECO:0007669"/>
    <property type="project" value="UniProtKB-KW"/>
</dbReference>
<dbReference type="Pfam" id="PF17191">
    <property type="entry name" value="RecG_wedge"/>
    <property type="match status" value="1"/>
</dbReference>
<evidence type="ECO:0000256" key="7">
    <source>
        <dbReference type="ARBA" id="ARBA00022840"/>
    </source>
</evidence>
<reference evidence="18 19" key="1">
    <citation type="submission" date="2015-07" db="EMBL/GenBank/DDBJ databases">
        <title>Whole genome sequence of Herpetosiphon geysericola DSM 7119.</title>
        <authorList>
            <person name="Hemp J."/>
            <person name="Ward L.M."/>
            <person name="Pace L.A."/>
            <person name="Fischer W.W."/>
        </authorList>
    </citation>
    <scope>NUCLEOTIDE SEQUENCE [LARGE SCALE GENOMIC DNA]</scope>
    <source>
        <strain evidence="18 19">DSM 7119</strain>
    </source>
</reference>
<evidence type="ECO:0000256" key="13">
    <source>
        <dbReference type="ARBA" id="ARBA00034808"/>
    </source>
</evidence>
<evidence type="ECO:0000256" key="10">
    <source>
        <dbReference type="ARBA" id="ARBA00023204"/>
    </source>
</evidence>